<keyword evidence="2" id="KW-0238">DNA-binding</keyword>
<evidence type="ECO:0000313" key="6">
    <source>
        <dbReference type="EMBL" id="GAA2585032.1"/>
    </source>
</evidence>
<dbReference type="InterPro" id="IPR039420">
    <property type="entry name" value="WalR-like"/>
</dbReference>
<accession>A0ABP6BT08</accession>
<evidence type="ECO:0000256" key="1">
    <source>
        <dbReference type="ARBA" id="ARBA00022553"/>
    </source>
</evidence>
<sequence length="250" mass="26848">MGETSGEMGVKRPSGVAKVGLLVSSFGCYRAGMGAPVRVVLVDDHEMILAGLQAMLAGFTGRVRVVGQAGSSAEATRLVTTLRPDVVLLDVRLGPESGLDLCRALCRQVPEARVVFLSVYDDEQYVFEALRAGAGGYLLKRVDGPELVRRLEEVTQGETVVDPTLAGRMAVTAARLTRGEFWPGAQRGLTQRESEVLSLLVGGLSNKAIAARLVLSEETVKSHLRALYRKLEVTDRSAAIAVALREGLFR</sequence>
<dbReference type="InterPro" id="IPR001789">
    <property type="entry name" value="Sig_transdc_resp-reg_receiver"/>
</dbReference>
<dbReference type="InterPro" id="IPR011006">
    <property type="entry name" value="CheY-like_superfamily"/>
</dbReference>
<evidence type="ECO:0000313" key="7">
    <source>
        <dbReference type="Proteomes" id="UP001501509"/>
    </source>
</evidence>
<dbReference type="InterPro" id="IPR016032">
    <property type="entry name" value="Sig_transdc_resp-reg_C-effctor"/>
</dbReference>
<dbReference type="InterPro" id="IPR000792">
    <property type="entry name" value="Tscrpt_reg_LuxR_C"/>
</dbReference>
<dbReference type="SUPFAM" id="SSF46894">
    <property type="entry name" value="C-terminal effector domain of the bipartite response regulators"/>
    <property type="match status" value="1"/>
</dbReference>
<dbReference type="EMBL" id="BAAATD010000002">
    <property type="protein sequence ID" value="GAA2585032.1"/>
    <property type="molecule type" value="Genomic_DNA"/>
</dbReference>
<comment type="caution">
    <text evidence="6">The sequence shown here is derived from an EMBL/GenBank/DDBJ whole genome shotgun (WGS) entry which is preliminary data.</text>
</comment>
<dbReference type="Pfam" id="PF00072">
    <property type="entry name" value="Response_reg"/>
    <property type="match status" value="1"/>
</dbReference>
<dbReference type="PANTHER" id="PTHR43214">
    <property type="entry name" value="TWO-COMPONENT RESPONSE REGULATOR"/>
    <property type="match status" value="1"/>
</dbReference>
<dbReference type="SMART" id="SM00421">
    <property type="entry name" value="HTH_LUXR"/>
    <property type="match status" value="1"/>
</dbReference>
<dbReference type="PRINTS" id="PR00038">
    <property type="entry name" value="HTHLUXR"/>
</dbReference>
<gene>
    <name evidence="6" type="ORF">GCM10010411_17200</name>
</gene>
<dbReference type="PROSITE" id="PS00622">
    <property type="entry name" value="HTH_LUXR_1"/>
    <property type="match status" value="1"/>
</dbReference>
<dbReference type="InterPro" id="IPR058245">
    <property type="entry name" value="NreC/VraR/RcsB-like_REC"/>
</dbReference>
<reference evidence="7" key="1">
    <citation type="journal article" date="2019" name="Int. J. Syst. Evol. Microbiol.">
        <title>The Global Catalogue of Microorganisms (GCM) 10K type strain sequencing project: providing services to taxonomists for standard genome sequencing and annotation.</title>
        <authorList>
            <consortium name="The Broad Institute Genomics Platform"/>
            <consortium name="The Broad Institute Genome Sequencing Center for Infectious Disease"/>
            <person name="Wu L."/>
            <person name="Ma J."/>
        </authorList>
    </citation>
    <scope>NUCLEOTIDE SEQUENCE [LARGE SCALE GENOMIC DNA]</scope>
    <source>
        <strain evidence="7">JCM 6833</strain>
    </source>
</reference>
<keyword evidence="7" id="KW-1185">Reference proteome</keyword>
<name>A0ABP6BT08_9ACTN</name>
<dbReference type="Pfam" id="PF00196">
    <property type="entry name" value="GerE"/>
    <property type="match status" value="1"/>
</dbReference>
<dbReference type="PROSITE" id="PS50110">
    <property type="entry name" value="RESPONSE_REGULATORY"/>
    <property type="match status" value="1"/>
</dbReference>
<evidence type="ECO:0000256" key="3">
    <source>
        <dbReference type="PROSITE-ProRule" id="PRU00169"/>
    </source>
</evidence>
<proteinExistence type="predicted"/>
<evidence type="ECO:0000256" key="2">
    <source>
        <dbReference type="ARBA" id="ARBA00023125"/>
    </source>
</evidence>
<dbReference type="PROSITE" id="PS50043">
    <property type="entry name" value="HTH_LUXR_2"/>
    <property type="match status" value="1"/>
</dbReference>
<feature type="modified residue" description="4-aspartylphosphate" evidence="3">
    <location>
        <position position="90"/>
    </location>
</feature>
<dbReference type="CDD" id="cd17535">
    <property type="entry name" value="REC_NarL-like"/>
    <property type="match status" value="1"/>
</dbReference>
<organism evidence="6 7">
    <name type="scientific">Actinomadura fulvescens</name>
    <dbReference type="NCBI Taxonomy" id="46160"/>
    <lineage>
        <taxon>Bacteria</taxon>
        <taxon>Bacillati</taxon>
        <taxon>Actinomycetota</taxon>
        <taxon>Actinomycetes</taxon>
        <taxon>Streptosporangiales</taxon>
        <taxon>Thermomonosporaceae</taxon>
        <taxon>Actinomadura</taxon>
    </lineage>
</organism>
<evidence type="ECO:0000259" key="5">
    <source>
        <dbReference type="PROSITE" id="PS50110"/>
    </source>
</evidence>
<evidence type="ECO:0000259" key="4">
    <source>
        <dbReference type="PROSITE" id="PS50043"/>
    </source>
</evidence>
<protein>
    <submittedName>
        <fullName evidence="6">Response regulator transcription factor</fullName>
    </submittedName>
</protein>
<feature type="domain" description="HTH luxR-type" evidence="4">
    <location>
        <begin position="182"/>
        <end position="247"/>
    </location>
</feature>
<keyword evidence="1 3" id="KW-0597">Phosphoprotein</keyword>
<feature type="domain" description="Response regulatory" evidence="5">
    <location>
        <begin position="38"/>
        <end position="155"/>
    </location>
</feature>
<dbReference type="PANTHER" id="PTHR43214:SF42">
    <property type="entry name" value="TRANSCRIPTIONAL REGULATORY PROTEIN DESR"/>
    <property type="match status" value="1"/>
</dbReference>
<dbReference type="Proteomes" id="UP001501509">
    <property type="component" value="Unassembled WGS sequence"/>
</dbReference>
<dbReference type="SUPFAM" id="SSF52172">
    <property type="entry name" value="CheY-like"/>
    <property type="match status" value="1"/>
</dbReference>
<dbReference type="CDD" id="cd06170">
    <property type="entry name" value="LuxR_C_like"/>
    <property type="match status" value="1"/>
</dbReference>
<dbReference type="SMART" id="SM00448">
    <property type="entry name" value="REC"/>
    <property type="match status" value="1"/>
</dbReference>
<dbReference type="Gene3D" id="3.40.50.2300">
    <property type="match status" value="1"/>
</dbReference>